<dbReference type="Gene3D" id="3.10.580.10">
    <property type="entry name" value="CBS-domain"/>
    <property type="match status" value="1"/>
</dbReference>
<dbReference type="Pfam" id="PF00571">
    <property type="entry name" value="CBS"/>
    <property type="match status" value="2"/>
</dbReference>
<dbReference type="SMART" id="SM00116">
    <property type="entry name" value="CBS"/>
    <property type="match status" value="2"/>
</dbReference>
<dbReference type="InterPro" id="IPR051257">
    <property type="entry name" value="Diverse_CBS-Domain"/>
</dbReference>
<feature type="domain" description="CBS" evidence="3">
    <location>
        <begin position="8"/>
        <end position="66"/>
    </location>
</feature>
<protein>
    <submittedName>
        <fullName evidence="4">CBS domain-containing protein</fullName>
    </submittedName>
</protein>
<reference evidence="4 5" key="1">
    <citation type="submission" date="2024-09" db="EMBL/GenBank/DDBJ databases">
        <authorList>
            <person name="Sun Q."/>
            <person name="Mori K."/>
        </authorList>
    </citation>
    <scope>NUCLEOTIDE SEQUENCE [LARGE SCALE GENOMIC DNA]</scope>
    <source>
        <strain evidence="4 5">CCM 7468</strain>
    </source>
</reference>
<dbReference type="PANTHER" id="PTHR43080">
    <property type="entry name" value="CBS DOMAIN-CONTAINING PROTEIN CBSX3, MITOCHONDRIAL"/>
    <property type="match status" value="1"/>
</dbReference>
<comment type="caution">
    <text evidence="4">The sequence shown here is derived from an EMBL/GenBank/DDBJ whole genome shotgun (WGS) entry which is preliminary data.</text>
</comment>
<keyword evidence="5" id="KW-1185">Reference proteome</keyword>
<dbReference type="RefSeq" id="WP_377055639.1">
    <property type="nucleotide sequence ID" value="NZ_JBHLVZ010000084.1"/>
</dbReference>
<dbReference type="InterPro" id="IPR044725">
    <property type="entry name" value="CBSX3_CBS_dom"/>
</dbReference>
<keyword evidence="1 2" id="KW-0129">CBS domain</keyword>
<evidence type="ECO:0000256" key="1">
    <source>
        <dbReference type="ARBA" id="ARBA00023122"/>
    </source>
</evidence>
<feature type="domain" description="CBS" evidence="3">
    <location>
        <begin position="76"/>
        <end position="132"/>
    </location>
</feature>
<dbReference type="InterPro" id="IPR000644">
    <property type="entry name" value="CBS_dom"/>
</dbReference>
<accession>A0ABV6IZY5</accession>
<dbReference type="Proteomes" id="UP001589789">
    <property type="component" value="Unassembled WGS sequence"/>
</dbReference>
<dbReference type="InterPro" id="IPR046342">
    <property type="entry name" value="CBS_dom_sf"/>
</dbReference>
<evidence type="ECO:0000259" key="3">
    <source>
        <dbReference type="PROSITE" id="PS51371"/>
    </source>
</evidence>
<organism evidence="4 5">
    <name type="scientific">Muricoccus vinaceus</name>
    <dbReference type="NCBI Taxonomy" id="424704"/>
    <lineage>
        <taxon>Bacteria</taxon>
        <taxon>Pseudomonadati</taxon>
        <taxon>Pseudomonadota</taxon>
        <taxon>Alphaproteobacteria</taxon>
        <taxon>Acetobacterales</taxon>
        <taxon>Roseomonadaceae</taxon>
        <taxon>Muricoccus</taxon>
    </lineage>
</organism>
<dbReference type="CDD" id="cd04623">
    <property type="entry name" value="CBS_pair_bac_euk"/>
    <property type="match status" value="1"/>
</dbReference>
<dbReference type="EMBL" id="JBHLVZ010000084">
    <property type="protein sequence ID" value="MFC0388852.1"/>
    <property type="molecule type" value="Genomic_DNA"/>
</dbReference>
<proteinExistence type="predicted"/>
<sequence>MTIATILRNKGSDVISVGPEEELGKVAQTMVRHRLGAVLVRGPAGEVLGIVSERDIVRALAEEDGVLAGQTAADVMTRKLFTATPDTPITRALEMMTDRRVRHLPVLENGALRGIVSIGDLVKARIEEAVGEAAALRDYVTTG</sequence>
<evidence type="ECO:0000313" key="5">
    <source>
        <dbReference type="Proteomes" id="UP001589789"/>
    </source>
</evidence>
<dbReference type="SUPFAM" id="SSF54631">
    <property type="entry name" value="CBS-domain pair"/>
    <property type="match status" value="1"/>
</dbReference>
<gene>
    <name evidence="4" type="ORF">ACFFIC_25375</name>
</gene>
<dbReference type="PANTHER" id="PTHR43080:SF2">
    <property type="entry name" value="CBS DOMAIN-CONTAINING PROTEIN"/>
    <property type="match status" value="1"/>
</dbReference>
<evidence type="ECO:0000313" key="4">
    <source>
        <dbReference type="EMBL" id="MFC0388852.1"/>
    </source>
</evidence>
<evidence type="ECO:0000256" key="2">
    <source>
        <dbReference type="PROSITE-ProRule" id="PRU00703"/>
    </source>
</evidence>
<name>A0ABV6IZY5_9PROT</name>
<dbReference type="PROSITE" id="PS51371">
    <property type="entry name" value="CBS"/>
    <property type="match status" value="2"/>
</dbReference>